<evidence type="ECO:0000313" key="3">
    <source>
        <dbReference type="Proteomes" id="UP000198648"/>
    </source>
</evidence>
<proteinExistence type="predicted"/>
<dbReference type="RefSeq" id="WP_091469928.1">
    <property type="nucleotide sequence ID" value="NZ_FOEI01000009.1"/>
</dbReference>
<dbReference type="InterPro" id="IPR001509">
    <property type="entry name" value="Epimerase_deHydtase"/>
</dbReference>
<dbReference type="Gene3D" id="3.40.50.720">
    <property type="entry name" value="NAD(P)-binding Rossmann-like Domain"/>
    <property type="match status" value="1"/>
</dbReference>
<dbReference type="Proteomes" id="UP000198648">
    <property type="component" value="Unassembled WGS sequence"/>
</dbReference>
<keyword evidence="3" id="KW-1185">Reference proteome</keyword>
<dbReference type="InterPro" id="IPR036291">
    <property type="entry name" value="NAD(P)-bd_dom_sf"/>
</dbReference>
<gene>
    <name evidence="2" type="ORF">SAMN05444005_10922</name>
</gene>
<dbReference type="OrthoDB" id="596910at2"/>
<dbReference type="PANTHER" id="PTHR48079:SF6">
    <property type="entry name" value="NAD(P)-BINDING DOMAIN-CONTAINING PROTEIN-RELATED"/>
    <property type="match status" value="1"/>
</dbReference>
<protein>
    <submittedName>
        <fullName evidence="2">Nucleoside-diphosphate-sugar epimerase</fullName>
    </submittedName>
</protein>
<reference evidence="2 3" key="1">
    <citation type="submission" date="2016-10" db="EMBL/GenBank/DDBJ databases">
        <authorList>
            <person name="de Groot N.N."/>
        </authorList>
    </citation>
    <scope>NUCLEOTIDE SEQUENCE [LARGE SCALE GENOMIC DNA]</scope>
    <source>
        <strain evidence="2 3">DSM 27078</strain>
    </source>
</reference>
<dbReference type="AlphaFoldDB" id="A0A1H9E1Z2"/>
<evidence type="ECO:0000313" key="2">
    <source>
        <dbReference type="EMBL" id="SEQ19203.1"/>
    </source>
</evidence>
<sequence length="340" mass="39098">MILVTGATGLVGFHLVLQLTSEHEAIRAIYRSEKKLNYIKNLFEKENRLSDYEKIDWVKADVLDVPALENAFTNVSYMYHCAAYVSFDPNDEEKLYQNNIIGTANVVNICLAYKVKKLCYVSSIAALGNGTEHNKIITEETDRNPEAIRSDYAISKFGAEMEVWRGFQEGLDVVMVNPAVIFGYGFPKDGSSLFIQNIKEGQSFYTLGKIGIVAVEDVVKAMITLMKSNISGERFSLVAEDITYKELFDRIAEALRQAQCDKNVKKPKYLVKKWQTQVVSIIELIFAKLFFRKRMLTKSTIKSLYNEEIHDCSKIKNTIDFEFRDMKEYFLELINKKRDW</sequence>
<dbReference type="Pfam" id="PF01370">
    <property type="entry name" value="Epimerase"/>
    <property type="match status" value="1"/>
</dbReference>
<feature type="domain" description="NAD-dependent epimerase/dehydratase" evidence="1">
    <location>
        <begin position="2"/>
        <end position="233"/>
    </location>
</feature>
<evidence type="ECO:0000259" key="1">
    <source>
        <dbReference type="Pfam" id="PF01370"/>
    </source>
</evidence>
<dbReference type="GO" id="GO:0005737">
    <property type="term" value="C:cytoplasm"/>
    <property type="evidence" value="ECO:0007669"/>
    <property type="project" value="TreeGrafter"/>
</dbReference>
<dbReference type="SUPFAM" id="SSF51735">
    <property type="entry name" value="NAD(P)-binding Rossmann-fold domains"/>
    <property type="match status" value="1"/>
</dbReference>
<organism evidence="2 3">
    <name type="scientific">Flavobacterium urocaniciphilum</name>
    <dbReference type="NCBI Taxonomy" id="1299341"/>
    <lineage>
        <taxon>Bacteria</taxon>
        <taxon>Pseudomonadati</taxon>
        <taxon>Bacteroidota</taxon>
        <taxon>Flavobacteriia</taxon>
        <taxon>Flavobacteriales</taxon>
        <taxon>Flavobacteriaceae</taxon>
        <taxon>Flavobacterium</taxon>
    </lineage>
</organism>
<dbReference type="EMBL" id="FOEI01000009">
    <property type="protein sequence ID" value="SEQ19203.1"/>
    <property type="molecule type" value="Genomic_DNA"/>
</dbReference>
<dbReference type="InterPro" id="IPR051783">
    <property type="entry name" value="NAD(P)-dependent_oxidoreduct"/>
</dbReference>
<dbReference type="GO" id="GO:0004029">
    <property type="term" value="F:aldehyde dehydrogenase (NAD+) activity"/>
    <property type="evidence" value="ECO:0007669"/>
    <property type="project" value="TreeGrafter"/>
</dbReference>
<accession>A0A1H9E1Z2</accession>
<dbReference type="STRING" id="1299341.SAMN05444005_10922"/>
<name>A0A1H9E1Z2_9FLAO</name>
<dbReference type="PANTHER" id="PTHR48079">
    <property type="entry name" value="PROTEIN YEEZ"/>
    <property type="match status" value="1"/>
</dbReference>